<dbReference type="EMBL" id="JAPWIJ010000008">
    <property type="protein sequence ID" value="MCZ4520787.1"/>
    <property type="molecule type" value="Genomic_DNA"/>
</dbReference>
<evidence type="ECO:0000256" key="1">
    <source>
        <dbReference type="SAM" id="SignalP"/>
    </source>
</evidence>
<sequence>MGSSKSTRTRSAVTAIAAALIGVSSAVIGSGTAVADPTCAGAGGPSAVVARIPGAALEGLAVDASGRAYVTDIVSGRVFRIDAPGRPAYPIAKVPSGGGGALAWMPDGTLLVGYGADPRVFVGDLVKAAGIVRLDVNTLAVTPFATGLSAANGLAVAADGTVYATNDFGSLIGRIGPDGSVDPDWARFPSANGAVLDAADQFLYVSRTFVNPGVSRIPIANPSAPESLLDLSGLGSFGAPDGLTLDAAGHPVVPLNAGGSVVRIDAPGATCVIGTGTRLTSVVAYGRSEQGFSSGRLFGAGFDGVVREIPGPKA</sequence>
<dbReference type="PANTHER" id="PTHR40274:SF3">
    <property type="entry name" value="VIRGINIAMYCIN B LYASE"/>
    <property type="match status" value="1"/>
</dbReference>
<dbReference type="InterPro" id="IPR011042">
    <property type="entry name" value="6-blade_b-propeller_TolB-like"/>
</dbReference>
<name>A0ABT4MIH3_9NOCA</name>
<dbReference type="RefSeq" id="WP_269607204.1">
    <property type="nucleotide sequence ID" value="NZ_JAPWIJ010000008.1"/>
</dbReference>
<feature type="chain" id="PRO_5046232731" description="SMP-30/Gluconolactonase/LRE-like region domain-containing protein" evidence="1">
    <location>
        <begin position="36"/>
        <end position="314"/>
    </location>
</feature>
<dbReference type="InterPro" id="IPR051344">
    <property type="entry name" value="Vgb"/>
</dbReference>
<comment type="caution">
    <text evidence="2">The sequence shown here is derived from an EMBL/GenBank/DDBJ whole genome shotgun (WGS) entry which is preliminary data.</text>
</comment>
<feature type="signal peptide" evidence="1">
    <location>
        <begin position="1"/>
        <end position="35"/>
    </location>
</feature>
<proteinExistence type="predicted"/>
<dbReference type="Proteomes" id="UP001081071">
    <property type="component" value="Unassembled WGS sequence"/>
</dbReference>
<dbReference type="PANTHER" id="PTHR40274">
    <property type="entry name" value="VIRGINIAMYCIN B LYASE"/>
    <property type="match status" value="1"/>
</dbReference>
<dbReference type="Gene3D" id="2.120.10.30">
    <property type="entry name" value="TolB, C-terminal domain"/>
    <property type="match status" value="1"/>
</dbReference>
<keyword evidence="1" id="KW-0732">Signal</keyword>
<evidence type="ECO:0000313" key="3">
    <source>
        <dbReference type="Proteomes" id="UP001081071"/>
    </source>
</evidence>
<reference evidence="2" key="1">
    <citation type="submission" date="2022-12" db="EMBL/GenBank/DDBJ databases">
        <authorList>
            <person name="Krivoruchko A.V."/>
            <person name="Elkin A."/>
        </authorList>
    </citation>
    <scope>NUCLEOTIDE SEQUENCE</scope>
    <source>
        <strain evidence="2">IEGM 1391</strain>
    </source>
</reference>
<evidence type="ECO:0008006" key="4">
    <source>
        <dbReference type="Google" id="ProtNLM"/>
    </source>
</evidence>
<evidence type="ECO:0000313" key="2">
    <source>
        <dbReference type="EMBL" id="MCZ4520787.1"/>
    </source>
</evidence>
<gene>
    <name evidence="2" type="ORF">O4220_19935</name>
</gene>
<protein>
    <recommendedName>
        <fullName evidence="4">SMP-30/Gluconolactonase/LRE-like region domain-containing protein</fullName>
    </recommendedName>
</protein>
<dbReference type="SUPFAM" id="SSF63829">
    <property type="entry name" value="Calcium-dependent phosphotriesterase"/>
    <property type="match status" value="1"/>
</dbReference>
<accession>A0ABT4MIH3</accession>
<organism evidence="2 3">
    <name type="scientific">Rhodococcus ruber</name>
    <dbReference type="NCBI Taxonomy" id="1830"/>
    <lineage>
        <taxon>Bacteria</taxon>
        <taxon>Bacillati</taxon>
        <taxon>Actinomycetota</taxon>
        <taxon>Actinomycetes</taxon>
        <taxon>Mycobacteriales</taxon>
        <taxon>Nocardiaceae</taxon>
        <taxon>Rhodococcus</taxon>
    </lineage>
</organism>
<keyword evidence="3" id="KW-1185">Reference proteome</keyword>